<evidence type="ECO:0000313" key="1">
    <source>
        <dbReference type="EMBL" id="TNN24098.1"/>
    </source>
</evidence>
<comment type="caution">
    <text evidence="1">The sequence shown here is derived from an EMBL/GenBank/DDBJ whole genome shotgun (WGS) entry which is preliminary data.</text>
</comment>
<sequence>MPSVSGLAGCPVGSVQNDVFSLRIWTWSGSGCVDVVSGIREAKKLLNPPESILITFDMSALRSAAATVTQHAVSSV</sequence>
<dbReference type="AlphaFoldDB" id="A0A4Z2E5N8"/>
<dbReference type="EMBL" id="SRLO01016433">
    <property type="protein sequence ID" value="TNN24098.1"/>
    <property type="molecule type" value="Genomic_DNA"/>
</dbReference>
<proteinExistence type="predicted"/>
<gene>
    <name evidence="1" type="ORF">EYF80_065780</name>
</gene>
<keyword evidence="2" id="KW-1185">Reference proteome</keyword>
<reference evidence="1 2" key="1">
    <citation type="submission" date="2019-03" db="EMBL/GenBank/DDBJ databases">
        <title>First draft genome of Liparis tanakae, snailfish: a comprehensive survey of snailfish specific genes.</title>
        <authorList>
            <person name="Kim W."/>
            <person name="Song I."/>
            <person name="Jeong J.-H."/>
            <person name="Kim D."/>
            <person name="Kim S."/>
            <person name="Ryu S."/>
            <person name="Song J.Y."/>
            <person name="Lee S.K."/>
        </authorList>
    </citation>
    <scope>NUCLEOTIDE SEQUENCE [LARGE SCALE GENOMIC DNA]</scope>
    <source>
        <tissue evidence="1">Muscle</tissue>
    </source>
</reference>
<name>A0A4Z2E5N8_9TELE</name>
<dbReference type="Proteomes" id="UP000314294">
    <property type="component" value="Unassembled WGS sequence"/>
</dbReference>
<protein>
    <submittedName>
        <fullName evidence="1">Uncharacterized protein</fullName>
    </submittedName>
</protein>
<evidence type="ECO:0000313" key="2">
    <source>
        <dbReference type="Proteomes" id="UP000314294"/>
    </source>
</evidence>
<organism evidence="1 2">
    <name type="scientific">Liparis tanakae</name>
    <name type="common">Tanaka's snailfish</name>
    <dbReference type="NCBI Taxonomy" id="230148"/>
    <lineage>
        <taxon>Eukaryota</taxon>
        <taxon>Metazoa</taxon>
        <taxon>Chordata</taxon>
        <taxon>Craniata</taxon>
        <taxon>Vertebrata</taxon>
        <taxon>Euteleostomi</taxon>
        <taxon>Actinopterygii</taxon>
        <taxon>Neopterygii</taxon>
        <taxon>Teleostei</taxon>
        <taxon>Neoteleostei</taxon>
        <taxon>Acanthomorphata</taxon>
        <taxon>Eupercaria</taxon>
        <taxon>Perciformes</taxon>
        <taxon>Cottioidei</taxon>
        <taxon>Cottales</taxon>
        <taxon>Liparidae</taxon>
        <taxon>Liparis</taxon>
    </lineage>
</organism>
<accession>A0A4Z2E5N8</accession>